<dbReference type="Pfam" id="PF13185">
    <property type="entry name" value="GAF_2"/>
    <property type="match status" value="1"/>
</dbReference>
<gene>
    <name evidence="3" type="ORF">RS694_12075</name>
</gene>
<keyword evidence="1" id="KW-0472">Membrane</keyword>
<keyword evidence="1" id="KW-0812">Transmembrane</keyword>
<sequence length="526" mass="56794">MKRLLVYLAKNAPAAWALIVGVALAFAIGVFWLDVEIRTQQRQTLLQTEVQRSGLELMSTTLNGNLMGSVTLLGLLDGDIKQEASNGLAAEDANVAGTMSIVGNAFAAEGVFVVGMDGIVKSSWDRINKPSTGLDVRFRPYFQIAMRGQPSVYAAVSMARGDRSLYFTAPVFPEHARSTVGVGAIVARTTLDRVDTLLQGKYDVALLLSPQGVVFAGNRNDWTGRLAGVATPERLQAIRELKQFGAMFENQTPLALPLEPTSGVQKLDQHAYAVAMAPVSWNDPAGDWSLVVAEDLGRTVPAAASAGRAMGAALLVLLLGWMWLRLLRVRHAQELASAQLQVYAREQTQQAQYRTQLGVLSLRLQHSAEWTDFATTFFQSARDMVGGVQGSLYVTQGEAEDQVLVLAGYAACAEAPQPLLHLGEGLLGQCALERSARVIETPPDGIWNLRSGLGATPMAALLLAPLVMQDVLIGVVEMGLLTVPDTQQRQQLDELVALLANHLEIHRRAFDLEVPAESNEIVEVPA</sequence>
<proteinExistence type="predicted"/>
<dbReference type="RefSeq" id="WP_076069630.1">
    <property type="nucleotide sequence ID" value="NZ_CP019239.1"/>
</dbReference>
<dbReference type="SUPFAM" id="SSF55781">
    <property type="entry name" value="GAF domain-like"/>
    <property type="match status" value="1"/>
</dbReference>
<dbReference type="InterPro" id="IPR029016">
    <property type="entry name" value="GAF-like_dom_sf"/>
</dbReference>
<evidence type="ECO:0000313" key="4">
    <source>
        <dbReference type="Proteomes" id="UP000186110"/>
    </source>
</evidence>
<evidence type="ECO:0000259" key="2">
    <source>
        <dbReference type="Pfam" id="PF13185"/>
    </source>
</evidence>
<dbReference type="Proteomes" id="UP000186110">
    <property type="component" value="Chromosome"/>
</dbReference>
<feature type="transmembrane region" description="Helical" evidence="1">
    <location>
        <begin position="12"/>
        <end position="33"/>
    </location>
</feature>
<dbReference type="AlphaFoldDB" id="A0A1P8KB05"/>
<keyword evidence="1" id="KW-1133">Transmembrane helix</keyword>
<dbReference type="STRING" id="1484693.RS694_12075"/>
<evidence type="ECO:0000313" key="3">
    <source>
        <dbReference type="EMBL" id="APW43189.1"/>
    </source>
</evidence>
<dbReference type="Gene3D" id="3.30.450.20">
    <property type="entry name" value="PAS domain"/>
    <property type="match status" value="2"/>
</dbReference>
<dbReference type="Gene3D" id="3.30.450.40">
    <property type="match status" value="1"/>
</dbReference>
<protein>
    <recommendedName>
        <fullName evidence="2">GAF domain-containing protein</fullName>
    </recommendedName>
</protein>
<evidence type="ECO:0000256" key="1">
    <source>
        <dbReference type="SAM" id="Phobius"/>
    </source>
</evidence>
<dbReference type="InterPro" id="IPR003018">
    <property type="entry name" value="GAF"/>
</dbReference>
<dbReference type="KEGG" id="rsb:RS694_12075"/>
<accession>A0A1P8KB05</accession>
<dbReference type="EMBL" id="CP019239">
    <property type="protein sequence ID" value="APW43189.1"/>
    <property type="molecule type" value="Genomic_DNA"/>
</dbReference>
<feature type="domain" description="GAF" evidence="2">
    <location>
        <begin position="369"/>
        <end position="504"/>
    </location>
</feature>
<organism evidence="3 4">
    <name type="scientific">Rhodoferax saidenbachensis</name>
    <dbReference type="NCBI Taxonomy" id="1484693"/>
    <lineage>
        <taxon>Bacteria</taxon>
        <taxon>Pseudomonadati</taxon>
        <taxon>Pseudomonadota</taxon>
        <taxon>Betaproteobacteria</taxon>
        <taxon>Burkholderiales</taxon>
        <taxon>Comamonadaceae</taxon>
        <taxon>Rhodoferax</taxon>
    </lineage>
</organism>
<reference evidence="3 4" key="1">
    <citation type="submission" date="2017-01" db="EMBL/GenBank/DDBJ databases">
        <authorList>
            <person name="Mah S.A."/>
            <person name="Swanson W.J."/>
            <person name="Moy G.W."/>
            <person name="Vacquier V.D."/>
        </authorList>
    </citation>
    <scope>NUCLEOTIDE SEQUENCE [LARGE SCALE GENOMIC DNA]</scope>
    <source>
        <strain evidence="3 4">DSM 22694</strain>
    </source>
</reference>
<keyword evidence="4" id="KW-1185">Reference proteome</keyword>
<dbReference type="eggNOG" id="COG4191">
    <property type="taxonomic scope" value="Bacteria"/>
</dbReference>
<name>A0A1P8KB05_9BURK</name>